<dbReference type="SUPFAM" id="SSF54826">
    <property type="entry name" value="Enolase N-terminal domain-like"/>
    <property type="match status" value="1"/>
</dbReference>
<name>A0A1X7FT01_9HYPH</name>
<organism evidence="3 4">
    <name type="scientific">Xaviernesmea oryzae</name>
    <dbReference type="NCBI Taxonomy" id="464029"/>
    <lineage>
        <taxon>Bacteria</taxon>
        <taxon>Pseudomonadati</taxon>
        <taxon>Pseudomonadota</taxon>
        <taxon>Alphaproteobacteria</taxon>
        <taxon>Hyphomicrobiales</taxon>
        <taxon>Rhizobiaceae</taxon>
        <taxon>Rhizobium/Agrobacterium group</taxon>
        <taxon>Xaviernesmea</taxon>
    </lineage>
</organism>
<dbReference type="RefSeq" id="WP_085423618.1">
    <property type="nucleotide sequence ID" value="NZ_FXAF01000008.1"/>
</dbReference>
<dbReference type="PANTHER" id="PTHR48080:SF2">
    <property type="entry name" value="D-GALACTONATE DEHYDRATASE"/>
    <property type="match status" value="1"/>
</dbReference>
<keyword evidence="4" id="KW-1185">Reference proteome</keyword>
<evidence type="ECO:0000259" key="2">
    <source>
        <dbReference type="SMART" id="SM00922"/>
    </source>
</evidence>
<accession>A0A1X7FT01</accession>
<dbReference type="Pfam" id="PF13378">
    <property type="entry name" value="MR_MLE_C"/>
    <property type="match status" value="1"/>
</dbReference>
<dbReference type="InterPro" id="IPR029017">
    <property type="entry name" value="Enolase-like_N"/>
</dbReference>
<dbReference type="InterPro" id="IPR013342">
    <property type="entry name" value="Mandelate_racemase_C"/>
</dbReference>
<dbReference type="InterPro" id="IPR036849">
    <property type="entry name" value="Enolase-like_C_sf"/>
</dbReference>
<dbReference type="GO" id="GO:0016829">
    <property type="term" value="F:lyase activity"/>
    <property type="evidence" value="ECO:0007669"/>
    <property type="project" value="UniProtKB-KW"/>
</dbReference>
<dbReference type="SMART" id="SM00922">
    <property type="entry name" value="MR_MLE"/>
    <property type="match status" value="1"/>
</dbReference>
<sequence length="376" mass="40572">MTTIKRVQAFALSCPTPGGAVFAVGRSAKRDMVLVRIETEDGIVGYGEAHHAQTPSTIAAFINDALGPSLAGMDAHETEAIWDRTYRRFIATHGPGAAAVIGLSGVDLALWDIKGKDLGQPVFRLLGGARRPIRAYAGGISLGFQPVDELKREIEQFIGRGYDFMKLRVGDTMEKDLERVGAIRAAFGPEITLAADAGTRYRTSDIARIAELCEAGQLAWLEEPFTPDNLPGYRRLRDITSTPLAAGENHFTRHELRALISEQIVQFVQADCCKTGGITEILKIASLADAWHLQFAPHTSASVLSTAASLHVLSVAPNAFIYEADVSAINAFRDELGKPFEIVDGVILAPESPGLGVAIDESLITRYPFIPGASYQ</sequence>
<evidence type="ECO:0000313" key="3">
    <source>
        <dbReference type="EMBL" id="SMF58209.1"/>
    </source>
</evidence>
<keyword evidence="1" id="KW-0456">Lyase</keyword>
<feature type="domain" description="Mandelate racemase/muconate lactonizing enzyme C-terminal" evidence="2">
    <location>
        <begin position="147"/>
        <end position="243"/>
    </location>
</feature>
<gene>
    <name evidence="3" type="ORF">SAMN02982989_0696</name>
</gene>
<dbReference type="STRING" id="464029.SAMN02982989_0696"/>
<dbReference type="Gene3D" id="3.20.20.120">
    <property type="entry name" value="Enolase-like C-terminal domain"/>
    <property type="match status" value="1"/>
</dbReference>
<dbReference type="OrthoDB" id="9802699at2"/>
<dbReference type="InterPro" id="IPR034593">
    <property type="entry name" value="DgoD-like"/>
</dbReference>
<dbReference type="Gene3D" id="3.30.390.10">
    <property type="entry name" value="Enolase-like, N-terminal domain"/>
    <property type="match status" value="1"/>
</dbReference>
<proteinExistence type="predicted"/>
<dbReference type="EMBL" id="FXAF01000008">
    <property type="protein sequence ID" value="SMF58209.1"/>
    <property type="molecule type" value="Genomic_DNA"/>
</dbReference>
<dbReference type="SUPFAM" id="SSF51604">
    <property type="entry name" value="Enolase C-terminal domain-like"/>
    <property type="match status" value="1"/>
</dbReference>
<dbReference type="InterPro" id="IPR013341">
    <property type="entry name" value="Mandelate_racemase_N_dom"/>
</dbReference>
<reference evidence="4" key="1">
    <citation type="submission" date="2017-04" db="EMBL/GenBank/DDBJ databases">
        <authorList>
            <person name="Varghese N."/>
            <person name="Submissions S."/>
        </authorList>
    </citation>
    <scope>NUCLEOTIDE SEQUENCE [LARGE SCALE GENOMIC DNA]</scope>
    <source>
        <strain evidence="4">B4P</strain>
    </source>
</reference>
<dbReference type="AlphaFoldDB" id="A0A1X7FT01"/>
<evidence type="ECO:0000313" key="4">
    <source>
        <dbReference type="Proteomes" id="UP000192903"/>
    </source>
</evidence>
<evidence type="ECO:0000256" key="1">
    <source>
        <dbReference type="ARBA" id="ARBA00023239"/>
    </source>
</evidence>
<dbReference type="InterPro" id="IPR029065">
    <property type="entry name" value="Enolase_C-like"/>
</dbReference>
<dbReference type="CDD" id="cd03316">
    <property type="entry name" value="MR_like"/>
    <property type="match status" value="1"/>
</dbReference>
<dbReference type="SFLD" id="SFLDG00179">
    <property type="entry name" value="mandelate_racemase"/>
    <property type="match status" value="1"/>
</dbReference>
<dbReference type="Pfam" id="PF02746">
    <property type="entry name" value="MR_MLE_N"/>
    <property type="match status" value="1"/>
</dbReference>
<dbReference type="Proteomes" id="UP000192903">
    <property type="component" value="Unassembled WGS sequence"/>
</dbReference>
<dbReference type="PANTHER" id="PTHR48080">
    <property type="entry name" value="D-GALACTONATE DEHYDRATASE-RELATED"/>
    <property type="match status" value="1"/>
</dbReference>
<dbReference type="SFLD" id="SFLDS00001">
    <property type="entry name" value="Enolase"/>
    <property type="match status" value="1"/>
</dbReference>
<protein>
    <submittedName>
        <fullName evidence="3">L-alanine-DL-glutamate epimerase</fullName>
    </submittedName>
</protein>